<dbReference type="InterPro" id="IPR009476">
    <property type="entry name" value="DUF1097"/>
</dbReference>
<feature type="transmembrane region" description="Helical" evidence="1">
    <location>
        <begin position="7"/>
        <end position="23"/>
    </location>
</feature>
<dbReference type="Pfam" id="PF06496">
    <property type="entry name" value="DUF1097"/>
    <property type="match status" value="1"/>
</dbReference>
<dbReference type="Proteomes" id="UP000216411">
    <property type="component" value="Unassembled WGS sequence"/>
</dbReference>
<feature type="transmembrane region" description="Helical" evidence="1">
    <location>
        <begin position="139"/>
        <end position="162"/>
    </location>
</feature>
<sequence>MKFHKFIVIPFSIGVLAFILQLVDQSLSPILSPDGNSGFAWISFQAWAVYFFAGCNMKGGLKSYLNYITGIVAAIFMILLGQFVTPMLGSFSMPFALLVGCVIFLSLERVELFNLLPPMFISAGIYFGIITYVPNANFINVAVIVALYAFFGLFLGYISILFRQWYEEKQK</sequence>
<keyword evidence="1" id="KW-1133">Transmembrane helix</keyword>
<evidence type="ECO:0000313" key="2">
    <source>
        <dbReference type="EMBL" id="PXV93340.1"/>
    </source>
</evidence>
<name>A0A255IGP8_9FIRM</name>
<dbReference type="EMBL" id="QICS01000002">
    <property type="protein sequence ID" value="PXV93340.1"/>
    <property type="molecule type" value="Genomic_DNA"/>
</dbReference>
<evidence type="ECO:0000313" key="5">
    <source>
        <dbReference type="Proteomes" id="UP000247523"/>
    </source>
</evidence>
<dbReference type="Proteomes" id="UP000247523">
    <property type="component" value="Unassembled WGS sequence"/>
</dbReference>
<evidence type="ECO:0000313" key="3">
    <source>
        <dbReference type="EMBL" id="RDY31991.1"/>
    </source>
</evidence>
<feature type="transmembrane region" description="Helical" evidence="1">
    <location>
        <begin position="87"/>
        <end position="105"/>
    </location>
</feature>
<gene>
    <name evidence="2" type="ORF">C8E03_102108</name>
    <name evidence="3" type="ORF">CG710_006725</name>
</gene>
<feature type="transmembrane region" description="Helical" evidence="1">
    <location>
        <begin position="64"/>
        <end position="81"/>
    </location>
</feature>
<organism evidence="2 5">
    <name type="scientific">Lachnotalea glycerini</name>
    <dbReference type="NCBI Taxonomy" id="1763509"/>
    <lineage>
        <taxon>Bacteria</taxon>
        <taxon>Bacillati</taxon>
        <taxon>Bacillota</taxon>
        <taxon>Clostridia</taxon>
        <taxon>Lachnospirales</taxon>
        <taxon>Lachnospiraceae</taxon>
        <taxon>Lachnotalea</taxon>
    </lineage>
</organism>
<keyword evidence="1" id="KW-0472">Membrane</keyword>
<accession>A0A255IGP8</accession>
<feature type="transmembrane region" description="Helical" evidence="1">
    <location>
        <begin position="38"/>
        <end position="57"/>
    </location>
</feature>
<dbReference type="EMBL" id="NOKA02000007">
    <property type="protein sequence ID" value="RDY31991.1"/>
    <property type="molecule type" value="Genomic_DNA"/>
</dbReference>
<dbReference type="OrthoDB" id="2063545at2"/>
<feature type="transmembrane region" description="Helical" evidence="1">
    <location>
        <begin position="112"/>
        <end position="133"/>
    </location>
</feature>
<reference evidence="3" key="3">
    <citation type="submission" date="2018-07" db="EMBL/GenBank/DDBJ databases">
        <authorList>
            <person name="Quirk P.G."/>
            <person name="Krulwich T.A."/>
        </authorList>
    </citation>
    <scope>NUCLEOTIDE SEQUENCE</scope>
    <source>
        <strain evidence="3">CCRI-19302</strain>
    </source>
</reference>
<reference evidence="2 5" key="2">
    <citation type="submission" date="2018-05" db="EMBL/GenBank/DDBJ databases">
        <title>Genomic Encyclopedia of Type Strains, Phase IV (KMG-IV): sequencing the most valuable type-strain genomes for metagenomic binning, comparative biology and taxonomic classification.</title>
        <authorList>
            <person name="Goeker M."/>
        </authorList>
    </citation>
    <scope>NUCLEOTIDE SEQUENCE [LARGE SCALE GENOMIC DNA]</scope>
    <source>
        <strain evidence="2 5">DSM 28816</strain>
    </source>
</reference>
<keyword evidence="4" id="KW-1185">Reference proteome</keyword>
<keyword evidence="1" id="KW-0812">Transmembrane</keyword>
<dbReference type="RefSeq" id="WP_094377249.1">
    <property type="nucleotide sequence ID" value="NZ_NOKA02000007.1"/>
</dbReference>
<dbReference type="AlphaFoldDB" id="A0A255IGP8"/>
<evidence type="ECO:0000313" key="4">
    <source>
        <dbReference type="Proteomes" id="UP000216411"/>
    </source>
</evidence>
<reference evidence="3 4" key="1">
    <citation type="journal article" date="2017" name="Genome Announc.">
        <title>Draft Genome Sequence of a Sporulating and Motile Strain of Lachnotalea glycerini Isolated from Water in Quebec City, Canada.</title>
        <authorList>
            <person name="Maheux A.F."/>
            <person name="Boudreau D.K."/>
            <person name="Berube E."/>
            <person name="Boissinot M."/>
            <person name="Raymond F."/>
            <person name="Brodeur S."/>
            <person name="Corbeil J."/>
            <person name="Isabel S."/>
            <person name="Omar R.F."/>
            <person name="Bergeron M.G."/>
        </authorList>
    </citation>
    <scope>NUCLEOTIDE SEQUENCE [LARGE SCALE GENOMIC DNA]</scope>
    <source>
        <strain evidence="3 4">CCRI-19302</strain>
    </source>
</reference>
<evidence type="ECO:0000256" key="1">
    <source>
        <dbReference type="SAM" id="Phobius"/>
    </source>
</evidence>
<protein>
    <submittedName>
        <fullName evidence="3">DUF1097 domain-containing protein</fullName>
    </submittedName>
</protein>
<comment type="caution">
    <text evidence="2">The sequence shown here is derived from an EMBL/GenBank/DDBJ whole genome shotgun (WGS) entry which is preliminary data.</text>
</comment>
<proteinExistence type="predicted"/>